<reference evidence="1" key="1">
    <citation type="submission" date="2021-01" db="EMBL/GenBank/DDBJ databases">
        <title>Whole genome shotgun sequence of Planosporangium flavigriseum NBRC 105377.</title>
        <authorList>
            <person name="Komaki H."/>
            <person name="Tamura T."/>
        </authorList>
    </citation>
    <scope>NUCLEOTIDE SEQUENCE</scope>
    <source>
        <strain evidence="1">NBRC 105377</strain>
    </source>
</reference>
<keyword evidence="2" id="KW-1185">Reference proteome</keyword>
<name>A0A8J3LIM8_9ACTN</name>
<evidence type="ECO:0000313" key="1">
    <source>
        <dbReference type="EMBL" id="GIG72412.1"/>
    </source>
</evidence>
<sequence length="123" mass="13469">MTTGPGAAAHVGIDGKTFASISNTASGEVDGATRFRYRQDGETIWADYGGGAIVRGYLVGTRTLDRLDFRYVHLNTSGETASGRCTSRMVVLPDGRVRMHEAWSWESRQGSGESLIEEVRQER</sequence>
<dbReference type="AlphaFoldDB" id="A0A8J3LIM8"/>
<organism evidence="1 2">
    <name type="scientific">Planosporangium flavigriseum</name>
    <dbReference type="NCBI Taxonomy" id="373681"/>
    <lineage>
        <taxon>Bacteria</taxon>
        <taxon>Bacillati</taxon>
        <taxon>Actinomycetota</taxon>
        <taxon>Actinomycetes</taxon>
        <taxon>Micromonosporales</taxon>
        <taxon>Micromonosporaceae</taxon>
        <taxon>Planosporangium</taxon>
    </lineage>
</organism>
<protein>
    <recommendedName>
        <fullName evidence="3">N-acetylglutamate synthase</fullName>
    </recommendedName>
</protein>
<comment type="caution">
    <text evidence="1">The sequence shown here is derived from an EMBL/GenBank/DDBJ whole genome shotgun (WGS) entry which is preliminary data.</text>
</comment>
<dbReference type="Pfam" id="PF26421">
    <property type="entry name" value="Avidin_like"/>
    <property type="match status" value="1"/>
</dbReference>
<evidence type="ECO:0008006" key="3">
    <source>
        <dbReference type="Google" id="ProtNLM"/>
    </source>
</evidence>
<dbReference type="Proteomes" id="UP000653674">
    <property type="component" value="Unassembled WGS sequence"/>
</dbReference>
<gene>
    <name evidence="1" type="ORF">Pfl04_08160</name>
</gene>
<accession>A0A8J3LIM8</accession>
<dbReference type="InterPro" id="IPR058595">
    <property type="entry name" value="Avidin-like"/>
</dbReference>
<dbReference type="RefSeq" id="WP_205861014.1">
    <property type="nucleotide sequence ID" value="NZ_BAAAQJ010000008.1"/>
</dbReference>
<dbReference type="EMBL" id="BONU01000003">
    <property type="protein sequence ID" value="GIG72412.1"/>
    <property type="molecule type" value="Genomic_DNA"/>
</dbReference>
<proteinExistence type="predicted"/>
<evidence type="ECO:0000313" key="2">
    <source>
        <dbReference type="Proteomes" id="UP000653674"/>
    </source>
</evidence>